<reference evidence="3" key="1">
    <citation type="submission" date="2010-08" db="EMBL/GenBank/DDBJ databases">
        <authorList>
            <consortium name="Caenorhabditis japonica Sequencing Consortium"/>
            <person name="Wilson R.K."/>
        </authorList>
    </citation>
    <scope>NUCLEOTIDE SEQUENCE [LARGE SCALE GENOMIC DNA]</scope>
    <source>
        <strain evidence="3">DF5081</strain>
    </source>
</reference>
<evidence type="ECO:0000313" key="3">
    <source>
        <dbReference type="Proteomes" id="UP000005237"/>
    </source>
</evidence>
<accession>A0A8R1IME1</accession>
<dbReference type="AlphaFoldDB" id="A0A8R1IME1"/>
<dbReference type="Proteomes" id="UP000005237">
    <property type="component" value="Unassembled WGS sequence"/>
</dbReference>
<organism evidence="2 3">
    <name type="scientific">Caenorhabditis japonica</name>
    <dbReference type="NCBI Taxonomy" id="281687"/>
    <lineage>
        <taxon>Eukaryota</taxon>
        <taxon>Metazoa</taxon>
        <taxon>Ecdysozoa</taxon>
        <taxon>Nematoda</taxon>
        <taxon>Chromadorea</taxon>
        <taxon>Rhabditida</taxon>
        <taxon>Rhabditina</taxon>
        <taxon>Rhabditomorpha</taxon>
        <taxon>Rhabditoidea</taxon>
        <taxon>Rhabditidae</taxon>
        <taxon>Peloderinae</taxon>
        <taxon>Caenorhabditis</taxon>
    </lineage>
</organism>
<proteinExistence type="predicted"/>
<keyword evidence="3" id="KW-1185">Reference proteome</keyword>
<protein>
    <submittedName>
        <fullName evidence="2">Uncharacterized protein</fullName>
    </submittedName>
</protein>
<feature type="region of interest" description="Disordered" evidence="1">
    <location>
        <begin position="191"/>
        <end position="228"/>
    </location>
</feature>
<name>A0A8R1IME1_CAEJA</name>
<dbReference type="EnsemblMetazoa" id="CJA37700a.1">
    <property type="protein sequence ID" value="CJA37700a.1"/>
    <property type="gene ID" value="WBGene00213547"/>
</dbReference>
<evidence type="ECO:0000313" key="2">
    <source>
        <dbReference type="EnsemblMetazoa" id="CJA37700a.1"/>
    </source>
</evidence>
<evidence type="ECO:0000256" key="1">
    <source>
        <dbReference type="SAM" id="MobiDB-lite"/>
    </source>
</evidence>
<sequence length="228" mass="25573">MGKYDRFLKPVEEGRKQCTLCDHKFNKQQDSATNLYIHHFSRKHPSKYAHINGKREESDDVLNQPLVKKMAQATIIESFQNFLPDGVKTEEGHRAITQFLCVTNQCLNMVNCQGFINMIKGVDSAAGSGDRRLRKTREKCHLDPSGSFYLAEKSVNCGFLMVNETNPDECDGIVDNPMVNEETEGFWEEHVENTERHTSKNASSAANKGTNSKKALQGGGDEANPAFN</sequence>
<feature type="compositionally biased region" description="Polar residues" evidence="1">
    <location>
        <begin position="200"/>
        <end position="214"/>
    </location>
</feature>
<reference evidence="2" key="2">
    <citation type="submission" date="2022-06" db="UniProtKB">
        <authorList>
            <consortium name="EnsemblMetazoa"/>
        </authorList>
    </citation>
    <scope>IDENTIFICATION</scope>
    <source>
        <strain evidence="2">DF5081</strain>
    </source>
</reference>